<dbReference type="AlphaFoldDB" id="A0A6M8HW03"/>
<dbReference type="NCBIfam" id="NF037981">
    <property type="entry name" value="NCS2_1"/>
    <property type="match status" value="1"/>
</dbReference>
<dbReference type="EMBL" id="CP053708">
    <property type="protein sequence ID" value="QKE92713.1"/>
    <property type="molecule type" value="Genomic_DNA"/>
</dbReference>
<sequence>MVTDGSAGNHAVRLVKRPDDAVPAWQAAILGLQHALSMDVYVVPFLIGTALGLTAAQLATLIAAGFLAAGLASLIQSQLCLRMPVMQGPSYVPIGAVIAIASASGGGMTGLGTAFAALIPGAILVALLGWPLRLFHHVIRRLVPPLVGGAIIVVVGITLMPIGIRADVLSGDLATVQGNILLATVSAGLLVATSLIGTALGPRGMALRTGSVLLALLGGSLVAWWMGRLDLSPVAAAPWLQRPHLAMLDFPLRFSGSAVVAMLLVYAVVLAETTGTWLVVSAVTSTRFERRHADRGAFGEGLGCLVSALLGSVPVTGYSANGGVIALTGIASRSVFLAAAVFLMAFGLCGKLAVLIACVPAPVIGGMFGVLCVVILMSGLRILAQAGFDERATMVAGLPVLLGLSATLLPPALLASWPPLARELFGSATAVGAGSAILLNLILPGAKPYRAAPPAVQTEEMLGRDAV</sequence>
<keyword evidence="4 7" id="KW-0812">Transmembrane</keyword>
<feature type="transmembrane region" description="Helical" evidence="7">
    <location>
        <begin position="363"/>
        <end position="383"/>
    </location>
</feature>
<evidence type="ECO:0000256" key="4">
    <source>
        <dbReference type="ARBA" id="ARBA00022692"/>
    </source>
</evidence>
<dbReference type="PANTHER" id="PTHR42810">
    <property type="entry name" value="PURINE PERMEASE C1399.01C-RELATED"/>
    <property type="match status" value="1"/>
</dbReference>
<feature type="transmembrane region" description="Helical" evidence="7">
    <location>
        <begin position="41"/>
        <end position="69"/>
    </location>
</feature>
<dbReference type="InterPro" id="IPR006043">
    <property type="entry name" value="NCS2"/>
</dbReference>
<evidence type="ECO:0000256" key="3">
    <source>
        <dbReference type="ARBA" id="ARBA00022448"/>
    </source>
</evidence>
<feature type="transmembrane region" description="Helical" evidence="7">
    <location>
        <begin position="258"/>
        <end position="280"/>
    </location>
</feature>
<evidence type="ECO:0000256" key="6">
    <source>
        <dbReference type="ARBA" id="ARBA00023136"/>
    </source>
</evidence>
<feature type="transmembrane region" description="Helical" evidence="7">
    <location>
        <begin position="142"/>
        <end position="164"/>
    </location>
</feature>
<comment type="subcellular location">
    <subcellularLocation>
        <location evidence="1">Membrane</location>
        <topology evidence="1">Multi-pass membrane protein</topology>
    </subcellularLocation>
</comment>
<comment type="similarity">
    <text evidence="2">Belongs to the nucleobase:cation symporter-2 (NCS2) (TC 2.A.40) family.</text>
</comment>
<feature type="transmembrane region" description="Helical" evidence="7">
    <location>
        <begin position="176"/>
        <end position="200"/>
    </location>
</feature>
<dbReference type="PANTHER" id="PTHR42810:SF2">
    <property type="entry name" value="PURINE PERMEASE C1399.01C-RELATED"/>
    <property type="match status" value="1"/>
</dbReference>
<feature type="transmembrane region" description="Helical" evidence="7">
    <location>
        <begin position="395"/>
        <end position="418"/>
    </location>
</feature>
<keyword evidence="9" id="KW-1185">Reference proteome</keyword>
<evidence type="ECO:0000256" key="2">
    <source>
        <dbReference type="ARBA" id="ARBA00008821"/>
    </source>
</evidence>
<dbReference type="Pfam" id="PF00860">
    <property type="entry name" value="Xan_ur_permease"/>
    <property type="match status" value="1"/>
</dbReference>
<evidence type="ECO:0000256" key="1">
    <source>
        <dbReference type="ARBA" id="ARBA00004141"/>
    </source>
</evidence>
<feature type="transmembrane region" description="Helical" evidence="7">
    <location>
        <begin position="114"/>
        <end position="135"/>
    </location>
</feature>
<dbReference type="GO" id="GO:0005886">
    <property type="term" value="C:plasma membrane"/>
    <property type="evidence" value="ECO:0007669"/>
    <property type="project" value="TreeGrafter"/>
</dbReference>
<dbReference type="GO" id="GO:0042907">
    <property type="term" value="F:xanthine transmembrane transporter activity"/>
    <property type="evidence" value="ECO:0007669"/>
    <property type="project" value="TreeGrafter"/>
</dbReference>
<reference evidence="8 9" key="1">
    <citation type="journal article" date="2014" name="World J. Microbiol. Biotechnol.">
        <title>Biodiversity and physiological characteristics of Antarctic and Arctic lichens-associated bacteria.</title>
        <authorList>
            <person name="Lee Y.M."/>
            <person name="Kim E.H."/>
            <person name="Lee H.K."/>
            <person name="Hong S.G."/>
        </authorList>
    </citation>
    <scope>NUCLEOTIDE SEQUENCE [LARGE SCALE GENOMIC DNA]</scope>
    <source>
        <strain evidence="8 9">PAMC 26569</strain>
    </source>
</reference>
<evidence type="ECO:0000256" key="5">
    <source>
        <dbReference type="ARBA" id="ARBA00022989"/>
    </source>
</evidence>
<feature type="transmembrane region" description="Helical" evidence="7">
    <location>
        <begin position="90"/>
        <end position="108"/>
    </location>
</feature>
<feature type="transmembrane region" description="Helical" evidence="7">
    <location>
        <begin position="207"/>
        <end position="226"/>
    </location>
</feature>
<evidence type="ECO:0000256" key="7">
    <source>
        <dbReference type="SAM" id="Phobius"/>
    </source>
</evidence>
<evidence type="ECO:0000313" key="9">
    <source>
        <dbReference type="Proteomes" id="UP000500767"/>
    </source>
</evidence>
<evidence type="ECO:0000313" key="8">
    <source>
        <dbReference type="EMBL" id="QKE92713.1"/>
    </source>
</evidence>
<dbReference type="KEGG" id="lck:HN018_16175"/>
<proteinExistence type="inferred from homology"/>
<keyword evidence="3" id="KW-0813">Transport</keyword>
<organism evidence="8 9">
    <name type="scientific">Lichenicola cladoniae</name>
    <dbReference type="NCBI Taxonomy" id="1484109"/>
    <lineage>
        <taxon>Bacteria</taxon>
        <taxon>Pseudomonadati</taxon>
        <taxon>Pseudomonadota</taxon>
        <taxon>Alphaproteobacteria</taxon>
        <taxon>Acetobacterales</taxon>
        <taxon>Acetobacteraceae</taxon>
        <taxon>Lichenicola</taxon>
    </lineage>
</organism>
<feature type="transmembrane region" description="Helical" evidence="7">
    <location>
        <begin position="424"/>
        <end position="443"/>
    </location>
</feature>
<feature type="transmembrane region" description="Helical" evidence="7">
    <location>
        <begin position="335"/>
        <end position="357"/>
    </location>
</feature>
<keyword evidence="5 7" id="KW-1133">Transmembrane helix</keyword>
<accession>A0A6M8HW03</accession>
<keyword evidence="6 7" id="KW-0472">Membrane</keyword>
<protein>
    <submittedName>
        <fullName evidence="8">Purine/pyrimidine permease</fullName>
    </submittedName>
</protein>
<gene>
    <name evidence="8" type="ORF">HN018_16175</name>
</gene>
<dbReference type="Proteomes" id="UP000500767">
    <property type="component" value="Chromosome"/>
</dbReference>
<name>A0A6M8HW03_9PROT</name>